<name>A0A932MNI3_UNCTE</name>
<dbReference type="PROSITE" id="PS50110">
    <property type="entry name" value="RESPONSE_REGULATORY"/>
    <property type="match status" value="1"/>
</dbReference>
<dbReference type="InterPro" id="IPR002078">
    <property type="entry name" value="Sigma_54_int"/>
</dbReference>
<dbReference type="Gene3D" id="1.10.10.60">
    <property type="entry name" value="Homeodomain-like"/>
    <property type="match status" value="1"/>
</dbReference>
<dbReference type="InterPro" id="IPR009057">
    <property type="entry name" value="Homeodomain-like_sf"/>
</dbReference>
<dbReference type="SUPFAM" id="SSF52172">
    <property type="entry name" value="CheY-like"/>
    <property type="match status" value="1"/>
</dbReference>
<dbReference type="AlphaFoldDB" id="A0A932MNI3"/>
<keyword evidence="4" id="KW-0547">Nucleotide-binding</keyword>
<dbReference type="InterPro" id="IPR025943">
    <property type="entry name" value="Sigma_54_int_dom_ATP-bd_2"/>
</dbReference>
<dbReference type="PROSITE" id="PS00688">
    <property type="entry name" value="SIGMA54_INTERACT_3"/>
    <property type="match status" value="1"/>
</dbReference>
<dbReference type="FunFam" id="3.40.50.300:FF:000006">
    <property type="entry name" value="DNA-binding transcriptional regulator NtrC"/>
    <property type="match status" value="1"/>
</dbReference>
<keyword evidence="3 11" id="KW-0597">Phosphoprotein</keyword>
<dbReference type="InterPro" id="IPR003593">
    <property type="entry name" value="AAA+_ATPase"/>
</dbReference>
<dbReference type="SUPFAM" id="SSF46689">
    <property type="entry name" value="Homeodomain-like"/>
    <property type="match status" value="1"/>
</dbReference>
<evidence type="ECO:0000259" key="13">
    <source>
        <dbReference type="PROSITE" id="PS50045"/>
    </source>
</evidence>
<keyword evidence="6" id="KW-0902">Two-component regulatory system</keyword>
<keyword evidence="12" id="KW-0175">Coiled coil</keyword>
<dbReference type="InterPro" id="IPR001789">
    <property type="entry name" value="Sig_transdc_resp-reg_receiver"/>
</dbReference>
<feature type="modified residue" description="4-aspartylphosphate" evidence="11">
    <location>
        <position position="57"/>
    </location>
</feature>
<dbReference type="Proteomes" id="UP000782312">
    <property type="component" value="Unassembled WGS sequence"/>
</dbReference>
<dbReference type="PANTHER" id="PTHR32071">
    <property type="entry name" value="TRANSCRIPTIONAL REGULATORY PROTEIN"/>
    <property type="match status" value="1"/>
</dbReference>
<comment type="caution">
    <text evidence="15">The sequence shown here is derived from an EMBL/GenBank/DDBJ whole genome shotgun (WGS) entry which is preliminary data.</text>
</comment>
<evidence type="ECO:0000256" key="2">
    <source>
        <dbReference type="ARBA" id="ARBA00022490"/>
    </source>
</evidence>
<dbReference type="EMBL" id="JACPUR010000001">
    <property type="protein sequence ID" value="MBI3126221.1"/>
    <property type="molecule type" value="Genomic_DNA"/>
</dbReference>
<evidence type="ECO:0000256" key="3">
    <source>
        <dbReference type="ARBA" id="ARBA00022553"/>
    </source>
</evidence>
<dbReference type="InterPro" id="IPR011006">
    <property type="entry name" value="CheY-like_superfamily"/>
</dbReference>
<accession>A0A932MNI3</accession>
<proteinExistence type="predicted"/>
<dbReference type="InterPro" id="IPR002197">
    <property type="entry name" value="HTH_Fis"/>
</dbReference>
<dbReference type="Gene3D" id="1.10.8.60">
    <property type="match status" value="1"/>
</dbReference>
<dbReference type="PRINTS" id="PR01590">
    <property type="entry name" value="HTHFIS"/>
</dbReference>
<reference evidence="15" key="1">
    <citation type="submission" date="2020-07" db="EMBL/GenBank/DDBJ databases">
        <title>Huge and variable diversity of episymbiotic CPR bacteria and DPANN archaea in groundwater ecosystems.</title>
        <authorList>
            <person name="He C.Y."/>
            <person name="Keren R."/>
            <person name="Whittaker M."/>
            <person name="Farag I.F."/>
            <person name="Doudna J."/>
            <person name="Cate J.H.D."/>
            <person name="Banfield J.F."/>
        </authorList>
    </citation>
    <scope>NUCLEOTIDE SEQUENCE</scope>
    <source>
        <strain evidence="15">NC_groundwater_763_Ag_S-0.2um_68_21</strain>
    </source>
</reference>
<feature type="domain" description="Sigma-54 factor interaction" evidence="13">
    <location>
        <begin position="147"/>
        <end position="376"/>
    </location>
</feature>
<evidence type="ECO:0000256" key="7">
    <source>
        <dbReference type="ARBA" id="ARBA00023015"/>
    </source>
</evidence>
<dbReference type="PROSITE" id="PS00675">
    <property type="entry name" value="SIGMA54_INTERACT_1"/>
    <property type="match status" value="1"/>
</dbReference>
<dbReference type="Pfam" id="PF00158">
    <property type="entry name" value="Sigma54_activat"/>
    <property type="match status" value="1"/>
</dbReference>
<dbReference type="Gene3D" id="3.40.50.300">
    <property type="entry name" value="P-loop containing nucleotide triphosphate hydrolases"/>
    <property type="match status" value="1"/>
</dbReference>
<evidence type="ECO:0000259" key="14">
    <source>
        <dbReference type="PROSITE" id="PS50110"/>
    </source>
</evidence>
<feature type="coiled-coil region" evidence="12">
    <location>
        <begin position="117"/>
        <end position="144"/>
    </location>
</feature>
<evidence type="ECO:0000256" key="10">
    <source>
        <dbReference type="ARBA" id="ARBA00023163"/>
    </source>
</evidence>
<keyword evidence="7" id="KW-0805">Transcription regulation</keyword>
<dbReference type="PROSITE" id="PS00676">
    <property type="entry name" value="SIGMA54_INTERACT_2"/>
    <property type="match status" value="1"/>
</dbReference>
<dbReference type="InterPro" id="IPR027417">
    <property type="entry name" value="P-loop_NTPase"/>
</dbReference>
<gene>
    <name evidence="15" type="ORF">HYZ11_01280</name>
</gene>
<evidence type="ECO:0000256" key="11">
    <source>
        <dbReference type="PROSITE-ProRule" id="PRU00169"/>
    </source>
</evidence>
<evidence type="ECO:0000256" key="4">
    <source>
        <dbReference type="ARBA" id="ARBA00022741"/>
    </source>
</evidence>
<dbReference type="Gene3D" id="3.40.50.2300">
    <property type="match status" value="1"/>
</dbReference>
<keyword evidence="2" id="KW-0963">Cytoplasm</keyword>
<evidence type="ECO:0000256" key="5">
    <source>
        <dbReference type="ARBA" id="ARBA00022840"/>
    </source>
</evidence>
<dbReference type="GO" id="GO:0006355">
    <property type="term" value="P:regulation of DNA-templated transcription"/>
    <property type="evidence" value="ECO:0007669"/>
    <property type="project" value="InterPro"/>
</dbReference>
<keyword evidence="5" id="KW-0067">ATP-binding</keyword>
<dbReference type="Pfam" id="PF00072">
    <property type="entry name" value="Response_reg"/>
    <property type="match status" value="1"/>
</dbReference>
<dbReference type="GO" id="GO:0000160">
    <property type="term" value="P:phosphorelay signal transduction system"/>
    <property type="evidence" value="ECO:0007669"/>
    <property type="project" value="UniProtKB-KW"/>
</dbReference>
<organism evidence="15 16">
    <name type="scientific">Tectimicrobiota bacterium</name>
    <dbReference type="NCBI Taxonomy" id="2528274"/>
    <lineage>
        <taxon>Bacteria</taxon>
        <taxon>Pseudomonadati</taxon>
        <taxon>Nitrospinota/Tectimicrobiota group</taxon>
        <taxon>Candidatus Tectimicrobiota</taxon>
    </lineage>
</organism>
<dbReference type="PROSITE" id="PS50045">
    <property type="entry name" value="SIGMA54_INTERACT_4"/>
    <property type="match status" value="1"/>
</dbReference>
<dbReference type="SMART" id="SM00448">
    <property type="entry name" value="REC"/>
    <property type="match status" value="1"/>
</dbReference>
<evidence type="ECO:0000256" key="1">
    <source>
        <dbReference type="ARBA" id="ARBA00004496"/>
    </source>
</evidence>
<dbReference type="FunFam" id="1.10.8.60:FF:000014">
    <property type="entry name" value="DNA-binding transcriptional regulator NtrC"/>
    <property type="match status" value="1"/>
</dbReference>
<dbReference type="FunFam" id="3.40.50.2300:FF:000018">
    <property type="entry name" value="DNA-binding transcriptional regulator NtrC"/>
    <property type="match status" value="1"/>
</dbReference>
<sequence>MRPNSGIHVMVVDDKRGSREALEKMIAKEGFRVSLAHDAETALQALEREPADVVITDLRMPGMDGIHLLKEVKRRNPRTEVILISGVGTVESAVEAMRQGAYDFLTKPLERVVVRKAIEKAVEMQELMRENEDLRAQLQSFRDDSGLIGNHPAVRAVKELVRQVAPTSANVLILGESGTGKELVANAIHSQSERKAGPYIKLNCAALPETLLESELFGYERGAFTGAAQRKEGRFRLAHGGTLFLDEIGDMPLVLQPKILRVLQEGEFERVGGTETLQVDVRIVASTNRNLESAVAERSFREDLYYRLNVISIHMPPLRERRSDIPLLAEHFLQRFASKNSRPVQGFSREAVDLLAGYDWPGNVRELENTVERAVVLSRGEILSAEDLPPSIIRALKAPDERPFPPETPVLTIPVGTPLAEIERRVILETLRQAGGDKSEAARQLGIATRTIYRKLGQPDGKG</sequence>
<evidence type="ECO:0000256" key="8">
    <source>
        <dbReference type="ARBA" id="ARBA00023125"/>
    </source>
</evidence>
<dbReference type="GO" id="GO:0005737">
    <property type="term" value="C:cytoplasm"/>
    <property type="evidence" value="ECO:0007669"/>
    <property type="project" value="UniProtKB-SubCell"/>
</dbReference>
<dbReference type="InterPro" id="IPR025944">
    <property type="entry name" value="Sigma_54_int_dom_CS"/>
</dbReference>
<evidence type="ECO:0000256" key="12">
    <source>
        <dbReference type="SAM" id="Coils"/>
    </source>
</evidence>
<dbReference type="Pfam" id="PF25601">
    <property type="entry name" value="AAA_lid_14"/>
    <property type="match status" value="1"/>
</dbReference>
<dbReference type="SMART" id="SM00382">
    <property type="entry name" value="AAA"/>
    <property type="match status" value="1"/>
</dbReference>
<dbReference type="InterPro" id="IPR058031">
    <property type="entry name" value="AAA_lid_NorR"/>
</dbReference>
<dbReference type="SUPFAM" id="SSF52540">
    <property type="entry name" value="P-loop containing nucleoside triphosphate hydrolases"/>
    <property type="match status" value="1"/>
</dbReference>
<dbReference type="Pfam" id="PF02954">
    <property type="entry name" value="HTH_8"/>
    <property type="match status" value="1"/>
</dbReference>
<keyword evidence="8" id="KW-0238">DNA-binding</keyword>
<dbReference type="CDD" id="cd00009">
    <property type="entry name" value="AAA"/>
    <property type="match status" value="1"/>
</dbReference>
<dbReference type="InterPro" id="IPR025662">
    <property type="entry name" value="Sigma_54_int_dom_ATP-bd_1"/>
</dbReference>
<feature type="domain" description="Response regulatory" evidence="14">
    <location>
        <begin position="8"/>
        <end position="122"/>
    </location>
</feature>
<keyword evidence="10" id="KW-0804">Transcription</keyword>
<evidence type="ECO:0000313" key="15">
    <source>
        <dbReference type="EMBL" id="MBI3126221.1"/>
    </source>
</evidence>
<dbReference type="GO" id="GO:0043565">
    <property type="term" value="F:sequence-specific DNA binding"/>
    <property type="evidence" value="ECO:0007669"/>
    <property type="project" value="InterPro"/>
</dbReference>
<dbReference type="GO" id="GO:0005524">
    <property type="term" value="F:ATP binding"/>
    <property type="evidence" value="ECO:0007669"/>
    <property type="project" value="UniProtKB-KW"/>
</dbReference>
<evidence type="ECO:0000256" key="6">
    <source>
        <dbReference type="ARBA" id="ARBA00023012"/>
    </source>
</evidence>
<dbReference type="PANTHER" id="PTHR32071:SF122">
    <property type="entry name" value="SIGMA FACTOR"/>
    <property type="match status" value="1"/>
</dbReference>
<protein>
    <submittedName>
        <fullName evidence="15">Sigma-54-dependent Fis family transcriptional regulator</fullName>
    </submittedName>
</protein>
<keyword evidence="9" id="KW-0010">Activator</keyword>
<evidence type="ECO:0000313" key="16">
    <source>
        <dbReference type="Proteomes" id="UP000782312"/>
    </source>
</evidence>
<evidence type="ECO:0000256" key="9">
    <source>
        <dbReference type="ARBA" id="ARBA00023159"/>
    </source>
</evidence>
<comment type="subcellular location">
    <subcellularLocation>
        <location evidence="1">Cytoplasm</location>
    </subcellularLocation>
</comment>